<dbReference type="OrthoDB" id="372226at2759"/>
<comment type="caution">
    <text evidence="2">The sequence shown here is derived from an EMBL/GenBank/DDBJ whole genome shotgun (WGS) entry which is preliminary data.</text>
</comment>
<evidence type="ECO:0000313" key="2">
    <source>
        <dbReference type="EMBL" id="CRG97490.1"/>
    </source>
</evidence>
<dbReference type="AlphaFoldDB" id="A0A1J1GY50"/>
<evidence type="ECO:0000313" key="3">
    <source>
        <dbReference type="Proteomes" id="UP000220797"/>
    </source>
</evidence>
<name>A0A1J1GY50_PLAGA</name>
<proteinExistence type="predicted"/>
<gene>
    <name evidence="2" type="ORF">PGAL8A_00506300</name>
</gene>
<keyword evidence="1" id="KW-0812">Transmembrane</keyword>
<protein>
    <submittedName>
        <fullName evidence="2">Uncharacterized protein</fullName>
    </submittedName>
</protein>
<dbReference type="RefSeq" id="XP_028530291.1">
    <property type="nucleotide sequence ID" value="XM_028673883.1"/>
</dbReference>
<organism evidence="2 3">
    <name type="scientific">Plasmodium gallinaceum</name>
    <dbReference type="NCBI Taxonomy" id="5849"/>
    <lineage>
        <taxon>Eukaryota</taxon>
        <taxon>Sar</taxon>
        <taxon>Alveolata</taxon>
        <taxon>Apicomplexa</taxon>
        <taxon>Aconoidasida</taxon>
        <taxon>Haemosporida</taxon>
        <taxon>Plasmodiidae</taxon>
        <taxon>Plasmodium</taxon>
        <taxon>Plasmodium (Haemamoeba)</taxon>
    </lineage>
</organism>
<reference evidence="2" key="1">
    <citation type="submission" date="2015-04" db="EMBL/GenBank/DDBJ databases">
        <authorList>
            <consortium name="Pathogen Informatics"/>
        </authorList>
    </citation>
    <scope>NUCLEOTIDE SEQUENCE [LARGE SCALE GENOMIC DNA]</scope>
    <source>
        <strain evidence="2">8A</strain>
    </source>
</reference>
<dbReference type="VEuPathDB" id="PlasmoDB:PGAL8A_00506300"/>
<sequence>MKKNLVILYFIIFTFSHILTVNTIQRSLKGNLKNGNRNNRDLHKEEYLMNFEIMKDKNNISYMQLNSSTFFNILASTRLMRNSGGAMSQPPIYRYVPNLHDHNENIGASLVFFMFMILIFFVVFFIFYFIFKHHVKHIKFMNS</sequence>
<keyword evidence="1" id="KW-1133">Transmembrane helix</keyword>
<dbReference type="GeneID" id="39733596"/>
<keyword evidence="1" id="KW-0472">Membrane</keyword>
<keyword evidence="3" id="KW-1185">Reference proteome</keyword>
<dbReference type="Proteomes" id="UP000220797">
    <property type="component" value="Unassembled WGS sequence"/>
</dbReference>
<dbReference type="EMBL" id="CVMV01000110">
    <property type="protein sequence ID" value="CRG97490.1"/>
    <property type="molecule type" value="Genomic_DNA"/>
</dbReference>
<accession>A0A1J1GY50</accession>
<evidence type="ECO:0000256" key="1">
    <source>
        <dbReference type="SAM" id="Phobius"/>
    </source>
</evidence>
<feature type="transmembrane region" description="Helical" evidence="1">
    <location>
        <begin position="106"/>
        <end position="131"/>
    </location>
</feature>